<protein>
    <submittedName>
        <fullName evidence="9">1-phosphofructokinase family hexose kinase</fullName>
    </submittedName>
</protein>
<dbReference type="InterPro" id="IPR011611">
    <property type="entry name" value="PfkB_dom"/>
</dbReference>
<evidence type="ECO:0000256" key="3">
    <source>
        <dbReference type="ARBA" id="ARBA00022741"/>
    </source>
</evidence>
<evidence type="ECO:0000256" key="5">
    <source>
        <dbReference type="ARBA" id="ARBA00022840"/>
    </source>
</evidence>
<feature type="domain" description="Carbohydrate kinase PfkB" evidence="8">
    <location>
        <begin position="22"/>
        <end position="308"/>
    </location>
</feature>
<dbReference type="SUPFAM" id="SSF53613">
    <property type="entry name" value="Ribokinase-like"/>
    <property type="match status" value="1"/>
</dbReference>
<dbReference type="NCBIfam" id="TIGR03168">
    <property type="entry name" value="1-PFK"/>
    <property type="match status" value="1"/>
</dbReference>
<evidence type="ECO:0000256" key="4">
    <source>
        <dbReference type="ARBA" id="ARBA00022777"/>
    </source>
</evidence>
<dbReference type="PANTHER" id="PTHR46566:SF2">
    <property type="entry name" value="ATP-DEPENDENT 6-PHOSPHOFRUCTOKINASE ISOZYME 2"/>
    <property type="match status" value="1"/>
</dbReference>
<proteinExistence type="inferred from homology"/>
<dbReference type="Proteomes" id="UP000195652">
    <property type="component" value="Chromosome"/>
</dbReference>
<gene>
    <name evidence="9" type="ORF">CBE74_07225</name>
</gene>
<reference evidence="9 10" key="1">
    <citation type="journal article" date="2014" name="BMC Vet. Res.">
        <title>First report of Corynebacterium pseudotuberculosis from caseous lymphadenitis lesions in Black Alentejano pig (Sus scrofa domesticus).</title>
        <authorList>
            <person name="Oliveira M."/>
            <person name="Barroco C."/>
            <person name="Mottola C."/>
            <person name="Santos R."/>
            <person name="Lemsaddek A."/>
            <person name="Tavares L."/>
            <person name="Semedo-Lemsaddek T."/>
        </authorList>
    </citation>
    <scope>NUCLEOTIDE SEQUENCE [LARGE SCALE GENOMIC DNA]</scope>
    <source>
        <strain evidence="9 10">PO100/5</strain>
    </source>
</reference>
<evidence type="ECO:0000256" key="1">
    <source>
        <dbReference type="ARBA" id="ARBA00010688"/>
    </source>
</evidence>
<dbReference type="InterPro" id="IPR029056">
    <property type="entry name" value="Ribokinase-like"/>
</dbReference>
<accession>A0A7Y4LIX8</accession>
<evidence type="ECO:0000256" key="6">
    <source>
        <dbReference type="PIRNR" id="PIRNR000535"/>
    </source>
</evidence>
<dbReference type="RefSeq" id="WP_087454120.1">
    <property type="nucleotide sequence ID" value="NZ_CP021417.2"/>
</dbReference>
<name>A0A7Y4LIX8_9CORY</name>
<dbReference type="InterPro" id="IPR002139">
    <property type="entry name" value="Ribo/fructo_kinase"/>
</dbReference>
<dbReference type="Gene3D" id="3.40.1190.20">
    <property type="match status" value="1"/>
</dbReference>
<evidence type="ECO:0000313" key="9">
    <source>
        <dbReference type="EMBL" id="ARU46310.1"/>
    </source>
</evidence>
<dbReference type="AlphaFoldDB" id="A0A7Y4LIX8"/>
<dbReference type="Pfam" id="PF00294">
    <property type="entry name" value="PfkB"/>
    <property type="match status" value="1"/>
</dbReference>
<evidence type="ECO:0000256" key="2">
    <source>
        <dbReference type="ARBA" id="ARBA00022679"/>
    </source>
</evidence>
<dbReference type="PRINTS" id="PR00990">
    <property type="entry name" value="RIBOKINASE"/>
</dbReference>
<dbReference type="InterPro" id="IPR002173">
    <property type="entry name" value="Carboh/pur_kinase_PfkB_CS"/>
</dbReference>
<evidence type="ECO:0000313" key="10">
    <source>
        <dbReference type="Proteomes" id="UP000195652"/>
    </source>
</evidence>
<keyword evidence="4 7" id="KW-0418">Kinase</keyword>
<evidence type="ECO:0000256" key="7">
    <source>
        <dbReference type="RuleBase" id="RU003704"/>
    </source>
</evidence>
<keyword evidence="3" id="KW-0547">Nucleotide-binding</keyword>
<dbReference type="GeneID" id="75008043"/>
<comment type="similarity">
    <text evidence="1 7">Belongs to the carbohydrate kinase PfkB family.</text>
</comment>
<dbReference type="GO" id="GO:0005524">
    <property type="term" value="F:ATP binding"/>
    <property type="evidence" value="ECO:0007669"/>
    <property type="project" value="UniProtKB-KW"/>
</dbReference>
<keyword evidence="2 6" id="KW-0808">Transferase</keyword>
<dbReference type="KEGG" id="csil:CBE74_07225"/>
<reference evidence="9 10" key="2">
    <citation type="journal article" date="2020" name="Antonie Van Leeuwenhoek">
        <title>Phylogenomic characterisation of a novel corynebacterial species pathogenic to animals.</title>
        <authorList>
            <person name="Moller J."/>
            <person name="Musella L."/>
            <person name="Melnikov V."/>
            <person name="Geissdorfer W."/>
            <person name="Burkovski A."/>
            <person name="Sangal V."/>
        </authorList>
    </citation>
    <scope>NUCLEOTIDE SEQUENCE [LARGE SCALE GENOMIC DNA]</scope>
    <source>
        <strain evidence="9 10">PO100/5</strain>
    </source>
</reference>
<dbReference type="PIRSF" id="PIRSF000535">
    <property type="entry name" value="1PFK/6PFK/LacC"/>
    <property type="match status" value="1"/>
</dbReference>
<dbReference type="PANTHER" id="PTHR46566">
    <property type="entry name" value="1-PHOSPHOFRUCTOKINASE-RELATED"/>
    <property type="match status" value="1"/>
</dbReference>
<dbReference type="EMBL" id="CP021417">
    <property type="protein sequence ID" value="ARU46310.1"/>
    <property type="molecule type" value="Genomic_DNA"/>
</dbReference>
<dbReference type="PROSITE" id="PS00584">
    <property type="entry name" value="PFKB_KINASES_2"/>
    <property type="match status" value="1"/>
</dbReference>
<sequence length="329" mass="33875">MILTFTPNPSIDTTLTLDTALQRGSVQRPVSNKSVAGGKGVNVSQALAKAGQETIALFPSAANDPFIELVKQADIPGHAVPVCGHVRVNTAVTEPDGTTTKFNDQGAQLDSTNIEALESELLAFSRRASWVVLSGSLPPGAPINWYSQLVEKLQQEIPGINIAVDTSDKPLVALATDFNKVAPTIIKPNGMELGQLVGAENIDFEAEAEKGNYEPVVSAAEELIKQGLEAVLVTLGASGAVLVSATGAWIAQPPATTVVSTVGAGDCTLAGFIMGQSTGLSQAESLALGVAYGSAAAALPGTTIPTPDLIDVAGTRVFAFINLTQSTSE</sequence>
<reference evidence="9 10" key="4">
    <citation type="journal article" date="2020" name="PLoS ONE">
        <title>Taxonomic classification of strain PO100/5 shows a broader geographic distribution and genetic markers of the recently described Corynebacterium silvaticum.</title>
        <authorList>
            <person name="Viana M.V.C."/>
            <person name="Profeta R."/>
            <person name="da Silva A.L."/>
            <person name="Hurtado R."/>
            <person name="Cerqueira J.C."/>
            <person name="Ribeiro B.F.S."/>
            <person name="Almeida M.O."/>
            <person name="Morais-Rodrigues F."/>
            <person name="Soares S.C."/>
            <person name="Oliveira M."/>
            <person name="Tavares L."/>
            <person name="Figueiredo H."/>
            <person name="Wattam A.R."/>
            <person name="Barh D."/>
            <person name="Ghosh P."/>
            <person name="Silva A."/>
            <person name="Azevedo V."/>
        </authorList>
    </citation>
    <scope>NUCLEOTIDE SEQUENCE [LARGE SCALE GENOMIC DNA]</scope>
    <source>
        <strain evidence="9 10">PO100/5</strain>
    </source>
</reference>
<dbReference type="OrthoDB" id="9801219at2"/>
<dbReference type="CDD" id="cd01164">
    <property type="entry name" value="FruK_PfkB_like"/>
    <property type="match status" value="1"/>
</dbReference>
<dbReference type="GO" id="GO:0005829">
    <property type="term" value="C:cytosol"/>
    <property type="evidence" value="ECO:0007669"/>
    <property type="project" value="TreeGrafter"/>
</dbReference>
<keyword evidence="5" id="KW-0067">ATP-binding</keyword>
<dbReference type="GO" id="GO:0008443">
    <property type="term" value="F:phosphofructokinase activity"/>
    <property type="evidence" value="ECO:0007669"/>
    <property type="project" value="TreeGrafter"/>
</dbReference>
<keyword evidence="10" id="KW-1185">Reference proteome</keyword>
<dbReference type="InterPro" id="IPR017583">
    <property type="entry name" value="Tagatose/fructose_Pkinase"/>
</dbReference>
<reference evidence="9 10" key="3">
    <citation type="journal article" date="2020" name="Int. J. Syst. Evol. Microbiol.">
        <title>Corynebacterium silvaticum sp. nov., a unique group of NTTB corynebacteria in wild boar and roe deer.</title>
        <authorList>
            <person name="Dangel A."/>
            <person name="Berger A."/>
            <person name="Rau J."/>
            <person name="Eisenberg T."/>
            <person name="Kampfer P."/>
            <person name="Margos G."/>
            <person name="Contzen M."/>
            <person name="Busse H.J."/>
            <person name="Konrad R."/>
            <person name="Peters M."/>
            <person name="Sting R."/>
            <person name="Sing A."/>
        </authorList>
    </citation>
    <scope>NUCLEOTIDE SEQUENCE [LARGE SCALE GENOMIC DNA]</scope>
    <source>
        <strain evidence="9 10">PO100/5</strain>
    </source>
</reference>
<evidence type="ECO:0000259" key="8">
    <source>
        <dbReference type="Pfam" id="PF00294"/>
    </source>
</evidence>
<organism evidence="9 10">
    <name type="scientific">Corynebacterium silvaticum</name>
    <dbReference type="NCBI Taxonomy" id="2320431"/>
    <lineage>
        <taxon>Bacteria</taxon>
        <taxon>Bacillati</taxon>
        <taxon>Actinomycetota</taxon>
        <taxon>Actinomycetes</taxon>
        <taxon>Mycobacteriales</taxon>
        <taxon>Corynebacteriaceae</taxon>
        <taxon>Corynebacterium</taxon>
    </lineage>
</organism>